<gene>
    <name evidence="3" type="ORF">FH971_10070</name>
</gene>
<sequence length="107" mass="11945">MKLTTAYRDILAAVVVAVLVLPNAWATPSEQDRQYGGGGKGGVVFSYQTHARGGSYICTDCHSTKEHEAIFEPKRYSFTLKDHNSGQFCWKCHNGEIAERDCKSCHY</sequence>
<keyword evidence="1" id="KW-0732">Signal</keyword>
<feature type="chain" id="PRO_5021476012" description="Cytochrome c7-like domain-containing protein" evidence="1">
    <location>
        <begin position="27"/>
        <end position="107"/>
    </location>
</feature>
<dbReference type="InterPro" id="IPR029467">
    <property type="entry name" value="Cyt_c7-like"/>
</dbReference>
<dbReference type="EMBL" id="CP041036">
    <property type="protein sequence ID" value="QDE31293.1"/>
    <property type="molecule type" value="Genomic_DNA"/>
</dbReference>
<dbReference type="Pfam" id="PF14522">
    <property type="entry name" value="Cytochrome_C7"/>
    <property type="match status" value="1"/>
</dbReference>
<dbReference type="KEGG" id="spol:FH971_10070"/>
<keyword evidence="4" id="KW-1185">Reference proteome</keyword>
<proteinExistence type="predicted"/>
<evidence type="ECO:0000259" key="2">
    <source>
        <dbReference type="Pfam" id="PF14522"/>
    </source>
</evidence>
<feature type="domain" description="Cytochrome c7-like" evidence="2">
    <location>
        <begin position="43"/>
        <end position="106"/>
    </location>
</feature>
<dbReference type="Gene3D" id="3.90.10.10">
    <property type="entry name" value="Cytochrome C3"/>
    <property type="match status" value="1"/>
</dbReference>
<dbReference type="RefSeq" id="WP_137227105.1">
    <property type="nucleotide sequence ID" value="NZ_CP041036.1"/>
</dbReference>
<dbReference type="Proteomes" id="UP000319809">
    <property type="component" value="Chromosome"/>
</dbReference>
<feature type="signal peptide" evidence="1">
    <location>
        <begin position="1"/>
        <end position="26"/>
    </location>
</feature>
<evidence type="ECO:0000256" key="1">
    <source>
        <dbReference type="SAM" id="SignalP"/>
    </source>
</evidence>
<dbReference type="InterPro" id="IPR036280">
    <property type="entry name" value="Multihaem_cyt_sf"/>
</dbReference>
<evidence type="ECO:0000313" key="3">
    <source>
        <dbReference type="EMBL" id="QDE31293.1"/>
    </source>
</evidence>
<evidence type="ECO:0000313" key="4">
    <source>
        <dbReference type="Proteomes" id="UP000319809"/>
    </source>
</evidence>
<name>A0A4Y5YFH5_9GAMM</name>
<dbReference type="AlphaFoldDB" id="A0A4Y5YFH5"/>
<dbReference type="SUPFAM" id="SSF48695">
    <property type="entry name" value="Multiheme cytochromes"/>
    <property type="match status" value="1"/>
</dbReference>
<reference evidence="3 4" key="1">
    <citation type="submission" date="2019-06" db="EMBL/GenBank/DDBJ databases">
        <title>The genome of Shewanella sp. SM1901.</title>
        <authorList>
            <person name="Cha Q."/>
        </authorList>
    </citation>
    <scope>NUCLEOTIDE SEQUENCE [LARGE SCALE GENOMIC DNA]</scope>
    <source>
        <strain evidence="3 4">SM1901</strain>
    </source>
</reference>
<organism evidence="3 4">
    <name type="scientific">Shewanella polaris</name>
    <dbReference type="NCBI Taxonomy" id="2588449"/>
    <lineage>
        <taxon>Bacteria</taxon>
        <taxon>Pseudomonadati</taxon>
        <taxon>Pseudomonadota</taxon>
        <taxon>Gammaproteobacteria</taxon>
        <taxon>Alteromonadales</taxon>
        <taxon>Shewanellaceae</taxon>
        <taxon>Shewanella</taxon>
    </lineage>
</organism>
<accession>A0A4Y5YFH5</accession>
<protein>
    <recommendedName>
        <fullName evidence="2">Cytochrome c7-like domain-containing protein</fullName>
    </recommendedName>
</protein>